<evidence type="ECO:0000313" key="3">
    <source>
        <dbReference type="Proteomes" id="UP001465976"/>
    </source>
</evidence>
<evidence type="ECO:0000313" key="2">
    <source>
        <dbReference type="EMBL" id="KAL0564045.1"/>
    </source>
</evidence>
<proteinExistence type="predicted"/>
<gene>
    <name evidence="2" type="ORF">V5O48_018011</name>
</gene>
<feature type="region of interest" description="Disordered" evidence="1">
    <location>
        <begin position="1"/>
        <end position="93"/>
    </location>
</feature>
<feature type="compositionally biased region" description="Basic and acidic residues" evidence="1">
    <location>
        <begin position="32"/>
        <end position="48"/>
    </location>
</feature>
<feature type="compositionally biased region" description="Low complexity" evidence="1">
    <location>
        <begin position="60"/>
        <end position="80"/>
    </location>
</feature>
<protein>
    <submittedName>
        <fullName evidence="2">Uncharacterized protein</fullName>
    </submittedName>
</protein>
<reference evidence="2 3" key="1">
    <citation type="submission" date="2024-02" db="EMBL/GenBank/DDBJ databases">
        <title>A draft genome for the cacao thread blight pathogen Marasmius crinis-equi.</title>
        <authorList>
            <person name="Cohen S.P."/>
            <person name="Baruah I.K."/>
            <person name="Amoako-Attah I."/>
            <person name="Bukari Y."/>
            <person name="Meinhardt L.W."/>
            <person name="Bailey B.A."/>
        </authorList>
    </citation>
    <scope>NUCLEOTIDE SEQUENCE [LARGE SCALE GENOMIC DNA]</scope>
    <source>
        <strain evidence="2 3">GH-76</strain>
    </source>
</reference>
<keyword evidence="3" id="KW-1185">Reference proteome</keyword>
<sequence length="185" mass="20919">MRRKRLAKLSRTFGENVPPELVPAAHAGFDGDESRRHSEECSSRDSKRYSGSIHEAVIDIRIQPESPSISSINSLSSSSDSPPPPYTMLSPGAAARRASSLSVASSRSWVKQNHTKAESISHLSRDKRKDSDIELAFVQLTDHMEPCRQKQQLSVEQTYRRQKGWSGEWNRDDMDQVVKKLRMLK</sequence>
<comment type="caution">
    <text evidence="2">The sequence shown here is derived from an EMBL/GenBank/DDBJ whole genome shotgun (WGS) entry which is preliminary data.</text>
</comment>
<dbReference type="EMBL" id="JBAHYK010003029">
    <property type="protein sequence ID" value="KAL0564045.1"/>
    <property type="molecule type" value="Genomic_DNA"/>
</dbReference>
<name>A0ABR3EMI3_9AGAR</name>
<accession>A0ABR3EMI3</accession>
<dbReference type="Proteomes" id="UP001465976">
    <property type="component" value="Unassembled WGS sequence"/>
</dbReference>
<organism evidence="2 3">
    <name type="scientific">Marasmius crinis-equi</name>
    <dbReference type="NCBI Taxonomy" id="585013"/>
    <lineage>
        <taxon>Eukaryota</taxon>
        <taxon>Fungi</taxon>
        <taxon>Dikarya</taxon>
        <taxon>Basidiomycota</taxon>
        <taxon>Agaricomycotina</taxon>
        <taxon>Agaricomycetes</taxon>
        <taxon>Agaricomycetidae</taxon>
        <taxon>Agaricales</taxon>
        <taxon>Marasmiineae</taxon>
        <taxon>Marasmiaceae</taxon>
        <taxon>Marasmius</taxon>
    </lineage>
</organism>
<evidence type="ECO:0000256" key="1">
    <source>
        <dbReference type="SAM" id="MobiDB-lite"/>
    </source>
</evidence>